<evidence type="ECO:0000313" key="10">
    <source>
        <dbReference type="Proteomes" id="UP000019116"/>
    </source>
</evidence>
<evidence type="ECO:0000256" key="1">
    <source>
        <dbReference type="ARBA" id="ARBA00010617"/>
    </source>
</evidence>
<keyword evidence="6 7" id="KW-0408">Iron</keyword>
<dbReference type="GO" id="GO:0005506">
    <property type="term" value="F:iron ion binding"/>
    <property type="evidence" value="ECO:0007669"/>
    <property type="project" value="InterPro"/>
</dbReference>
<dbReference type="GO" id="GO:0016705">
    <property type="term" value="F:oxidoreductase activity, acting on paired donors, with incorporation or reduction of molecular oxygen"/>
    <property type="evidence" value="ECO:0007669"/>
    <property type="project" value="InterPro"/>
</dbReference>
<dbReference type="SUPFAM" id="SSF48264">
    <property type="entry name" value="Cytochrome P450"/>
    <property type="match status" value="1"/>
</dbReference>
<keyword evidence="3 7" id="KW-0479">Metal-binding</keyword>
<evidence type="ECO:0000256" key="8">
    <source>
        <dbReference type="RuleBase" id="RU000461"/>
    </source>
</evidence>
<feature type="binding site" description="axial binding residue" evidence="7">
    <location>
        <position position="436"/>
    </location>
    <ligand>
        <name>heme</name>
        <dbReference type="ChEBI" id="CHEBI:30413"/>
    </ligand>
    <ligandPart>
        <name>Fe</name>
        <dbReference type="ChEBI" id="CHEBI:18248"/>
    </ligandPart>
</feature>
<evidence type="ECO:0000256" key="6">
    <source>
        <dbReference type="ARBA" id="ARBA00023004"/>
    </source>
</evidence>
<dbReference type="OMA" id="PMYFYFR"/>
<protein>
    <recommendedName>
        <fullName evidence="11">Cytochrome P450</fullName>
    </recommendedName>
</protein>
<dbReference type="InterPro" id="IPR002401">
    <property type="entry name" value="Cyt_P450_E_grp-I"/>
</dbReference>
<dbReference type="PRINTS" id="PR00463">
    <property type="entry name" value="EP450I"/>
</dbReference>
<dbReference type="GO" id="GO:0006629">
    <property type="term" value="P:lipid metabolic process"/>
    <property type="evidence" value="ECO:0007669"/>
    <property type="project" value="UniProtKB-ARBA"/>
</dbReference>
<dbReference type="Proteomes" id="UP000019116">
    <property type="component" value="Chromosome 5A"/>
</dbReference>
<evidence type="ECO:0000256" key="4">
    <source>
        <dbReference type="ARBA" id="ARBA00022989"/>
    </source>
</evidence>
<dbReference type="PaxDb" id="4565-Traes_5AL_50BB2BA74.1"/>
<dbReference type="SMR" id="A0A3B6KLV6"/>
<comment type="similarity">
    <text evidence="1 8">Belongs to the cytochrome P450 family.</text>
</comment>
<dbReference type="InterPro" id="IPR036396">
    <property type="entry name" value="Cyt_P450_sf"/>
</dbReference>
<keyword evidence="4" id="KW-1133">Transmembrane helix</keyword>
<keyword evidence="10" id="KW-1185">Reference proteome</keyword>
<dbReference type="Pfam" id="PF00067">
    <property type="entry name" value="p450"/>
    <property type="match status" value="2"/>
</dbReference>
<dbReference type="PRINTS" id="PR00385">
    <property type="entry name" value="P450"/>
</dbReference>
<dbReference type="InterPro" id="IPR017972">
    <property type="entry name" value="Cyt_P450_CS"/>
</dbReference>
<evidence type="ECO:0000256" key="5">
    <source>
        <dbReference type="ARBA" id="ARBA00023002"/>
    </source>
</evidence>
<evidence type="ECO:0000256" key="2">
    <source>
        <dbReference type="ARBA" id="ARBA00022692"/>
    </source>
</evidence>
<dbReference type="EnsemblPlants" id="TraesCS5A02G362700.1">
    <property type="protein sequence ID" value="TraesCS5A02G362700.1"/>
    <property type="gene ID" value="TraesCS5A02G362700"/>
</dbReference>
<dbReference type="PROSITE" id="PS00086">
    <property type="entry name" value="CYTOCHROME_P450"/>
    <property type="match status" value="1"/>
</dbReference>
<proteinExistence type="inferred from homology"/>
<dbReference type="OrthoDB" id="610532at2759"/>
<evidence type="ECO:0000313" key="9">
    <source>
        <dbReference type="EnsemblPlants" id="TraesCS5A02G362700.1"/>
    </source>
</evidence>
<keyword evidence="7 8" id="KW-0349">Heme</keyword>
<dbReference type="STRING" id="4565.A0A3B6KLV6"/>
<dbReference type="GO" id="GO:0020037">
    <property type="term" value="F:heme binding"/>
    <property type="evidence" value="ECO:0007669"/>
    <property type="project" value="InterPro"/>
</dbReference>
<dbReference type="AlphaFoldDB" id="A0A3B6KLV6"/>
<dbReference type="Gene3D" id="1.10.630.10">
    <property type="entry name" value="Cytochrome P450"/>
    <property type="match status" value="1"/>
</dbReference>
<evidence type="ECO:0008006" key="11">
    <source>
        <dbReference type="Google" id="ProtNLM"/>
    </source>
</evidence>
<keyword evidence="5 8" id="KW-0560">Oxidoreductase</keyword>
<dbReference type="GO" id="GO:0004497">
    <property type="term" value="F:monooxygenase activity"/>
    <property type="evidence" value="ECO:0007669"/>
    <property type="project" value="UniProtKB-KW"/>
</dbReference>
<sequence length="481" mass="53831">MSSSFSQELLISTLVLLVPMYFYFRCSSRSKNPTMLPTNWPILHMLPSFLANSHNLHDYLSIVLAESGHNFKAHGPVGSRMRLLITCDPANVRHIFTTNYTNFPKGAEFAAIFDIMASSLFTIDGAPSLRPRAKIQSVLSSPRLVASMATCCRDKVENGLLPLFSHLASTGTRFDMQEVFSRFMFDLAATPLFGVDPGLLSFSLDMSMPPMDVAVAMDTVMEVGFIRQLIPASCWKAMRRLNIGSERKLHTAHTVLRRFAAEMIEERSKITLNGGRCALSNDDEHEDILSSYINDPEYTDNDFLHEVLLSFMLAGRDTIGTTLPWVFYNLAQNPGIVSIIRSQLSPIASRKPLRLYPSAPIERKTVAAADIMPSGHEVKVGDTILISLHSMGRMEDLWGKECVSYNPNRWLSKDGNTLRYVPSHKFLAFNSGSRICPGKEIPVMQMKTVVVTVLWNFDVEVVEGQIIQPKPSCILQMKMDL</sequence>
<dbReference type="Gramene" id="TraesCS5A03G0870400.1">
    <property type="protein sequence ID" value="TraesCS5A03G0870400.1.CDS"/>
    <property type="gene ID" value="TraesCS5A03G0870400"/>
</dbReference>
<reference evidence="9" key="1">
    <citation type="submission" date="2018-08" db="EMBL/GenBank/DDBJ databases">
        <authorList>
            <person name="Rossello M."/>
        </authorList>
    </citation>
    <scope>NUCLEOTIDE SEQUENCE [LARGE SCALE GENOMIC DNA]</scope>
    <source>
        <strain evidence="9">cv. Chinese Spring</strain>
    </source>
</reference>
<accession>A0A3B6KLV6</accession>
<keyword evidence="8" id="KW-0503">Monooxygenase</keyword>
<comment type="cofactor">
    <cofactor evidence="7">
        <name>heme</name>
        <dbReference type="ChEBI" id="CHEBI:30413"/>
    </cofactor>
</comment>
<evidence type="ECO:0000256" key="7">
    <source>
        <dbReference type="PIRSR" id="PIRSR602401-1"/>
    </source>
</evidence>
<dbReference type="Gramene" id="TraesCS5A02G362700.1">
    <property type="protein sequence ID" value="TraesCS5A02G362700.1"/>
    <property type="gene ID" value="TraesCS5A02G362700"/>
</dbReference>
<dbReference type="PANTHER" id="PTHR24296">
    <property type="entry name" value="CYTOCHROME P450"/>
    <property type="match status" value="1"/>
</dbReference>
<name>A0A3B6KLV6_WHEAT</name>
<dbReference type="InterPro" id="IPR001128">
    <property type="entry name" value="Cyt_P450"/>
</dbReference>
<reference evidence="9" key="2">
    <citation type="submission" date="2018-10" db="UniProtKB">
        <authorList>
            <consortium name="EnsemblPlants"/>
        </authorList>
    </citation>
    <scope>IDENTIFICATION</scope>
</reference>
<keyword evidence="4" id="KW-0472">Membrane</keyword>
<evidence type="ECO:0000256" key="3">
    <source>
        <dbReference type="ARBA" id="ARBA00022723"/>
    </source>
</evidence>
<organism evidence="9">
    <name type="scientific">Triticum aestivum</name>
    <name type="common">Wheat</name>
    <dbReference type="NCBI Taxonomy" id="4565"/>
    <lineage>
        <taxon>Eukaryota</taxon>
        <taxon>Viridiplantae</taxon>
        <taxon>Streptophyta</taxon>
        <taxon>Embryophyta</taxon>
        <taxon>Tracheophyta</taxon>
        <taxon>Spermatophyta</taxon>
        <taxon>Magnoliopsida</taxon>
        <taxon>Liliopsida</taxon>
        <taxon>Poales</taxon>
        <taxon>Poaceae</taxon>
        <taxon>BOP clade</taxon>
        <taxon>Pooideae</taxon>
        <taxon>Triticodae</taxon>
        <taxon>Triticeae</taxon>
        <taxon>Triticinae</taxon>
        <taxon>Triticum</taxon>
    </lineage>
</organism>
<keyword evidence="2" id="KW-0812">Transmembrane</keyword>